<evidence type="ECO:0000256" key="10">
    <source>
        <dbReference type="ARBA" id="ARBA00023242"/>
    </source>
</evidence>
<dbReference type="PROSITE" id="PS50097">
    <property type="entry name" value="BTB"/>
    <property type="match status" value="1"/>
</dbReference>
<evidence type="ECO:0000256" key="5">
    <source>
        <dbReference type="ARBA" id="ARBA00022771"/>
    </source>
</evidence>
<evidence type="ECO:0000256" key="9">
    <source>
        <dbReference type="ARBA" id="ARBA00023163"/>
    </source>
</evidence>
<sequence length="1101" mass="123542">MNYQKVYMNQIYSSSIMRQVAQMWKNQLLCDAVIKTGNTQTKAHRLVLIAACPMLQHMENASVGSHLEVRLNSDIKQNSINTFLQYLYEGYMMLTEENCKDVEKIAKLLHADSVAKCCVDFQKCLNAKSGMSSYEGANFEVQDSVEFRYVCSTDIQKTVQDGAMKRSSESSGRPPSPGSKRARVQSGGPGMMGRVDDRFSMAHSYTQDPFERVPRLGSGYQQPKPQPGVIEILEDTIEMVTSEPPERDPDGWPRKSDRPPIQKSMSISVAGQVKGGDSDLQIIDVSSLSVPSQSKPSNTSRVRSDSTNDRPSTSYDISQPGRSTQRQSPYSSDQSQSPRTEVDGSFQRQQQQFSQSAAAKQTQPRAAPHPSHPPQLKHMSMSGVQNSQKSFAAGNPSQASFAAGSASQVSFTGVSSSQSNSPQIPPTPASTTAMSPRNVAETTPTLPSPTKSLTEASRRPQTVVIDQPPTDNAQQGQQAQEQLAHKSQEKDPVNQKSIEMHAEDVERLLAASEPVASQSGNTGEKSKEPVADLTVIKIEEEDEEDTGGLDMYVDVPDDSKQPLNLGSRDDSTEQSEIEDPPGDWSREDFSNESGSFGADPNISWQDASFNKGLKLSQERSEIQWQTDSEDSFEYRCKICGMSCQSKLELQQHFKEVQNHGYVFICEICGKGYRSLQGYNTHKKMKHGSKSDLPSCKTCGKCFPAASKRADATTSDFAINTCRLCCGLAFPNQDSLLKHSMENHQVAICGLCGKTFKSKSGYNYHMKLMHGSTSAGEVHFCPICGKSFQGPSFVKRHLRCHSDDRPYTCRVCYRTFRFKESWKRHEKPIEISKTKECCKKCGVSIEKSRIDFHMRNVHGLVEQCQSCHTYFDTHDQLLDHAISCHSPVENPSSHLVDLFVDNACKVCGHFVEPTNKLEHLRVYHGYIAMCEICPKYFKSREGYGHHMMMFHSDQSLSHPCSKCGGIKRMKERSPYRVSRKLDMYTCKICSKTFQNSTELVRHIKVDEGRSFCEKCEKCDKVFFVPSTYKYHLQAKHKVPLNLPECEVCGKCFQDNYNLNRHMVVHTGERPFHCSNCFKAFKSKDNAKNHLRFCKNQDYVQHE</sequence>
<dbReference type="Gene3D" id="3.30.710.10">
    <property type="entry name" value="Potassium Channel Kv1.1, Chain A"/>
    <property type="match status" value="1"/>
</dbReference>
<evidence type="ECO:0000313" key="15">
    <source>
        <dbReference type="EnsemblMetazoa" id="G4195.8:cds"/>
    </source>
</evidence>
<keyword evidence="4" id="KW-0677">Repeat</keyword>
<organism evidence="15 16">
    <name type="scientific">Magallana gigas</name>
    <name type="common">Pacific oyster</name>
    <name type="synonym">Crassostrea gigas</name>
    <dbReference type="NCBI Taxonomy" id="29159"/>
    <lineage>
        <taxon>Eukaryota</taxon>
        <taxon>Metazoa</taxon>
        <taxon>Spiralia</taxon>
        <taxon>Lophotrochozoa</taxon>
        <taxon>Mollusca</taxon>
        <taxon>Bivalvia</taxon>
        <taxon>Autobranchia</taxon>
        <taxon>Pteriomorphia</taxon>
        <taxon>Ostreida</taxon>
        <taxon>Ostreoidea</taxon>
        <taxon>Ostreidae</taxon>
        <taxon>Magallana</taxon>
    </lineage>
</organism>
<evidence type="ECO:0000256" key="1">
    <source>
        <dbReference type="ARBA" id="ARBA00004123"/>
    </source>
</evidence>
<feature type="compositionally biased region" description="Low complexity" evidence="12">
    <location>
        <begin position="473"/>
        <end position="482"/>
    </location>
</feature>
<evidence type="ECO:0000256" key="11">
    <source>
        <dbReference type="PROSITE-ProRule" id="PRU00042"/>
    </source>
</evidence>
<feature type="compositionally biased region" description="Low complexity" evidence="12">
    <location>
        <begin position="397"/>
        <end position="422"/>
    </location>
</feature>
<keyword evidence="5 11" id="KW-0863">Zinc-finger</keyword>
<evidence type="ECO:0000256" key="7">
    <source>
        <dbReference type="ARBA" id="ARBA00023015"/>
    </source>
</evidence>
<name>A0A8W8N4C6_MAGGI</name>
<dbReference type="Gene3D" id="3.30.160.60">
    <property type="entry name" value="Classic Zinc Finger"/>
    <property type="match status" value="6"/>
</dbReference>
<comment type="similarity">
    <text evidence="2">Belongs to the krueppel C2H2-type zinc-finger protein family.</text>
</comment>
<feature type="domain" description="C2H2-type" evidence="14">
    <location>
        <begin position="1042"/>
        <end position="1069"/>
    </location>
</feature>
<dbReference type="PANTHER" id="PTHR24394">
    <property type="entry name" value="ZINC FINGER PROTEIN"/>
    <property type="match status" value="1"/>
</dbReference>
<dbReference type="PROSITE" id="PS00028">
    <property type="entry name" value="ZINC_FINGER_C2H2_1"/>
    <property type="match status" value="7"/>
</dbReference>
<protein>
    <submittedName>
        <fullName evidence="15">Uncharacterized protein</fullName>
    </submittedName>
</protein>
<dbReference type="FunFam" id="3.30.160.60:FF:001156">
    <property type="entry name" value="Zinc finger protein 407"/>
    <property type="match status" value="1"/>
</dbReference>
<keyword evidence="16" id="KW-1185">Reference proteome</keyword>
<dbReference type="GO" id="GO:0005634">
    <property type="term" value="C:nucleus"/>
    <property type="evidence" value="ECO:0007669"/>
    <property type="project" value="UniProtKB-SubCell"/>
</dbReference>
<keyword evidence="8" id="KW-0238">DNA-binding</keyword>
<proteinExistence type="inferred from homology"/>
<feature type="region of interest" description="Disordered" evidence="12">
    <location>
        <begin position="160"/>
        <end position="196"/>
    </location>
</feature>
<dbReference type="Pfam" id="PF00096">
    <property type="entry name" value="zf-C2H2"/>
    <property type="match status" value="3"/>
</dbReference>
<reference evidence="15" key="1">
    <citation type="submission" date="2022-08" db="UniProtKB">
        <authorList>
            <consortium name="EnsemblMetazoa"/>
        </authorList>
    </citation>
    <scope>IDENTIFICATION</scope>
    <source>
        <strain evidence="15">05x7-T-G4-1.051#20</strain>
    </source>
</reference>
<dbReference type="Pfam" id="PF12874">
    <property type="entry name" value="zf-met"/>
    <property type="match status" value="1"/>
</dbReference>
<dbReference type="AlphaFoldDB" id="A0A8W8N4C6"/>
<keyword evidence="10" id="KW-0539">Nucleus</keyword>
<dbReference type="SUPFAM" id="SSF54695">
    <property type="entry name" value="POZ domain"/>
    <property type="match status" value="1"/>
</dbReference>
<feature type="compositionally biased region" description="Basic and acidic residues" evidence="12">
    <location>
        <begin position="483"/>
        <end position="507"/>
    </location>
</feature>
<dbReference type="GO" id="GO:0000981">
    <property type="term" value="F:DNA-binding transcription factor activity, RNA polymerase II-specific"/>
    <property type="evidence" value="ECO:0007669"/>
    <property type="project" value="TreeGrafter"/>
</dbReference>
<feature type="domain" description="C2H2-type" evidence="14">
    <location>
        <begin position="663"/>
        <end position="691"/>
    </location>
</feature>
<keyword evidence="6" id="KW-0862">Zinc</keyword>
<evidence type="ECO:0000256" key="4">
    <source>
        <dbReference type="ARBA" id="ARBA00022737"/>
    </source>
</evidence>
<dbReference type="SUPFAM" id="SSF57667">
    <property type="entry name" value="beta-beta-alpha zinc fingers"/>
    <property type="match status" value="5"/>
</dbReference>
<dbReference type="PROSITE" id="PS50157">
    <property type="entry name" value="ZINC_FINGER_C2H2_2"/>
    <property type="match status" value="6"/>
</dbReference>
<keyword evidence="7" id="KW-0805">Transcription regulation</keyword>
<dbReference type="GO" id="GO:0008270">
    <property type="term" value="F:zinc ion binding"/>
    <property type="evidence" value="ECO:0007669"/>
    <property type="project" value="UniProtKB-KW"/>
</dbReference>
<feature type="domain" description="BTB" evidence="13">
    <location>
        <begin position="30"/>
        <end position="96"/>
    </location>
</feature>
<feature type="domain" description="C2H2-type" evidence="14">
    <location>
        <begin position="983"/>
        <end position="1010"/>
    </location>
</feature>
<feature type="domain" description="C2H2-type" evidence="14">
    <location>
        <begin position="778"/>
        <end position="805"/>
    </location>
</feature>
<dbReference type="InterPro" id="IPR036236">
    <property type="entry name" value="Znf_C2H2_sf"/>
</dbReference>
<feature type="compositionally biased region" description="Acidic residues" evidence="12">
    <location>
        <begin position="572"/>
        <end position="581"/>
    </location>
</feature>
<dbReference type="InterPro" id="IPR011333">
    <property type="entry name" value="SKP1/BTB/POZ_sf"/>
</dbReference>
<evidence type="ECO:0000259" key="13">
    <source>
        <dbReference type="PROSITE" id="PS50097"/>
    </source>
</evidence>
<feature type="compositionally biased region" description="Low complexity" evidence="12">
    <location>
        <begin position="285"/>
        <end position="297"/>
    </location>
</feature>
<accession>A0A8W8N4C6</accession>
<dbReference type="Proteomes" id="UP000005408">
    <property type="component" value="Unassembled WGS sequence"/>
</dbReference>
<evidence type="ECO:0000256" key="3">
    <source>
        <dbReference type="ARBA" id="ARBA00022723"/>
    </source>
</evidence>
<dbReference type="SMART" id="SM00225">
    <property type="entry name" value="BTB"/>
    <property type="match status" value="1"/>
</dbReference>
<feature type="domain" description="C2H2-type" evidence="14">
    <location>
        <begin position="746"/>
        <end position="774"/>
    </location>
</feature>
<dbReference type="InterPro" id="IPR000210">
    <property type="entry name" value="BTB/POZ_dom"/>
</dbReference>
<dbReference type="PANTHER" id="PTHR24394:SF29">
    <property type="entry name" value="MYONEURIN"/>
    <property type="match status" value="1"/>
</dbReference>
<dbReference type="Pfam" id="PF00651">
    <property type="entry name" value="BTB"/>
    <property type="match status" value="1"/>
</dbReference>
<evidence type="ECO:0000256" key="8">
    <source>
        <dbReference type="ARBA" id="ARBA00023125"/>
    </source>
</evidence>
<evidence type="ECO:0000256" key="6">
    <source>
        <dbReference type="ARBA" id="ARBA00022833"/>
    </source>
</evidence>
<evidence type="ECO:0000259" key="14">
    <source>
        <dbReference type="PROSITE" id="PS50157"/>
    </source>
</evidence>
<dbReference type="GO" id="GO:0003677">
    <property type="term" value="F:DNA binding"/>
    <property type="evidence" value="ECO:0007669"/>
    <property type="project" value="UniProtKB-KW"/>
</dbReference>
<evidence type="ECO:0000256" key="2">
    <source>
        <dbReference type="ARBA" id="ARBA00006991"/>
    </source>
</evidence>
<feature type="compositionally biased region" description="Basic and acidic residues" evidence="12">
    <location>
        <begin position="244"/>
        <end position="260"/>
    </location>
</feature>
<feature type="compositionally biased region" description="Low complexity" evidence="12">
    <location>
        <begin position="429"/>
        <end position="454"/>
    </location>
</feature>
<dbReference type="SMART" id="SM00355">
    <property type="entry name" value="ZnF_C2H2"/>
    <property type="match status" value="14"/>
</dbReference>
<feature type="compositionally biased region" description="Low complexity" evidence="12">
    <location>
        <begin position="325"/>
        <end position="363"/>
    </location>
</feature>
<dbReference type="EnsemblMetazoa" id="G4195.8">
    <property type="protein sequence ID" value="G4195.8:cds"/>
    <property type="gene ID" value="G4195"/>
</dbReference>
<keyword evidence="9" id="KW-0804">Transcription</keyword>
<feature type="region of interest" description="Disordered" evidence="12">
    <location>
        <begin position="242"/>
        <end position="603"/>
    </location>
</feature>
<evidence type="ECO:0000256" key="12">
    <source>
        <dbReference type="SAM" id="MobiDB-lite"/>
    </source>
</evidence>
<feature type="compositionally biased region" description="Polar residues" evidence="12">
    <location>
        <begin position="309"/>
        <end position="324"/>
    </location>
</feature>
<comment type="subcellular location">
    <subcellularLocation>
        <location evidence="1">Nucleus</location>
    </subcellularLocation>
</comment>
<keyword evidence="3" id="KW-0479">Metal-binding</keyword>
<feature type="domain" description="C2H2-type" evidence="14">
    <location>
        <begin position="1070"/>
        <end position="1101"/>
    </location>
</feature>
<evidence type="ECO:0000313" key="16">
    <source>
        <dbReference type="Proteomes" id="UP000005408"/>
    </source>
</evidence>
<dbReference type="InterPro" id="IPR013087">
    <property type="entry name" value="Znf_C2H2_type"/>
</dbReference>